<dbReference type="GO" id="GO:0005881">
    <property type="term" value="C:cytoplasmic microtubule"/>
    <property type="evidence" value="ECO:0007669"/>
    <property type="project" value="TreeGrafter"/>
</dbReference>
<accession>A0AAW1DRP7</accession>
<dbReference type="AlphaFoldDB" id="A0AAW1DRP7"/>
<dbReference type="GO" id="GO:0051256">
    <property type="term" value="P:mitotic spindle midzone assembly"/>
    <property type="evidence" value="ECO:0007669"/>
    <property type="project" value="TreeGrafter"/>
</dbReference>
<reference evidence="3 4" key="1">
    <citation type="submission" date="2022-12" db="EMBL/GenBank/DDBJ databases">
        <title>Chromosome-level genome assembly of true bugs.</title>
        <authorList>
            <person name="Ma L."/>
            <person name="Li H."/>
        </authorList>
    </citation>
    <scope>NUCLEOTIDE SEQUENCE [LARGE SCALE GENOMIC DNA]</scope>
    <source>
        <strain evidence="3">Lab_2022b</strain>
    </source>
</reference>
<comment type="caution">
    <text evidence="3">The sequence shown here is derived from an EMBL/GenBank/DDBJ whole genome shotgun (WGS) entry which is preliminary data.</text>
</comment>
<dbReference type="Proteomes" id="UP001461498">
    <property type="component" value="Unassembled WGS sequence"/>
</dbReference>
<feature type="coiled-coil region" evidence="1">
    <location>
        <begin position="108"/>
        <end position="162"/>
    </location>
</feature>
<dbReference type="GO" id="GO:0097431">
    <property type="term" value="C:mitotic spindle pole"/>
    <property type="evidence" value="ECO:0007669"/>
    <property type="project" value="TreeGrafter"/>
</dbReference>
<dbReference type="GO" id="GO:0030496">
    <property type="term" value="C:midbody"/>
    <property type="evidence" value="ECO:0007669"/>
    <property type="project" value="TreeGrafter"/>
</dbReference>
<organism evidence="3 4">
    <name type="scientific">Rhynocoris fuscipes</name>
    <dbReference type="NCBI Taxonomy" id="488301"/>
    <lineage>
        <taxon>Eukaryota</taxon>
        <taxon>Metazoa</taxon>
        <taxon>Ecdysozoa</taxon>
        <taxon>Arthropoda</taxon>
        <taxon>Hexapoda</taxon>
        <taxon>Insecta</taxon>
        <taxon>Pterygota</taxon>
        <taxon>Neoptera</taxon>
        <taxon>Paraneoptera</taxon>
        <taxon>Hemiptera</taxon>
        <taxon>Heteroptera</taxon>
        <taxon>Panheteroptera</taxon>
        <taxon>Cimicomorpha</taxon>
        <taxon>Reduviidae</taxon>
        <taxon>Harpactorinae</taxon>
        <taxon>Harpactorini</taxon>
        <taxon>Rhynocoris</taxon>
    </lineage>
</organism>
<dbReference type="PANTHER" id="PTHR21831:SF2">
    <property type="entry name" value="MICROTUBULE-ASSOCIATED PROTEIN 10"/>
    <property type="match status" value="1"/>
</dbReference>
<keyword evidence="1" id="KW-0175">Coiled coil</keyword>
<dbReference type="GO" id="GO:1990023">
    <property type="term" value="C:mitotic spindle midzone"/>
    <property type="evidence" value="ECO:0007669"/>
    <property type="project" value="TreeGrafter"/>
</dbReference>
<dbReference type="Pfam" id="PF14924">
    <property type="entry name" value="MAP10_N"/>
    <property type="match status" value="1"/>
</dbReference>
<dbReference type="GO" id="GO:0005813">
    <property type="term" value="C:centrosome"/>
    <property type="evidence" value="ECO:0007669"/>
    <property type="project" value="TreeGrafter"/>
</dbReference>
<dbReference type="GO" id="GO:0031122">
    <property type="term" value="P:cytoplasmic microtubule organization"/>
    <property type="evidence" value="ECO:0007669"/>
    <property type="project" value="TreeGrafter"/>
</dbReference>
<name>A0AAW1DRP7_9HEMI</name>
<dbReference type="GO" id="GO:0008017">
    <property type="term" value="F:microtubule binding"/>
    <property type="evidence" value="ECO:0007669"/>
    <property type="project" value="InterPro"/>
</dbReference>
<dbReference type="InterPro" id="IPR039302">
    <property type="entry name" value="MAP10"/>
</dbReference>
<feature type="compositionally biased region" description="Acidic residues" evidence="2">
    <location>
        <begin position="50"/>
        <end position="68"/>
    </location>
</feature>
<evidence type="ECO:0000256" key="1">
    <source>
        <dbReference type="SAM" id="Coils"/>
    </source>
</evidence>
<evidence type="ECO:0000256" key="2">
    <source>
        <dbReference type="SAM" id="MobiDB-lite"/>
    </source>
</evidence>
<dbReference type="PANTHER" id="PTHR21831">
    <property type="entry name" value="MICROTUBULE-ASSOCIATED PROTEIN 10"/>
    <property type="match status" value="1"/>
</dbReference>
<gene>
    <name evidence="3" type="ORF">O3M35_000378</name>
</gene>
<evidence type="ECO:0000313" key="4">
    <source>
        <dbReference type="Proteomes" id="UP001461498"/>
    </source>
</evidence>
<sequence length="756" mass="87322">MASTDRPQLNKGQYIEDKCEQLFLLEVLVDKIKIKTEGLLGSIEAKEEPAVVEEEEEQEEEELTDEEEAERRREEARKRKRKKPITRPIKVKVKFFDFPTIEIDEWDFTEAKEERQRKLDMLKEEEDEETQEEKADDLGLTLEEYQERMKRKKQQIAEELENTMPPGDKFCSGKSCLFPIIPLDLVNAIKKSPLYVQVQRAGDASQGPRVIGRTNIQLGDNFVEAIALASTPTILPVSAFIDGPYNLKNVFGEVTAVVDLYVRISCFGNSIFTQFKLKEGEEDYLFKMSGSNLSDLERINQMNKSKEYGPILNPIFTQSEDFSVGIKAPVLYPIDPNLKPPVSWRKPYDYPKQIPVCPPKKLYRKPRPKVKYRKKIYKDLDLLQEVIPGFGRQLGDPNFVADNPTLPRYSEEINEHDGAKTKEDQFKNAENPGITLPCQFGARWSPLKFPLLTVPRYPPLKDLWRMDLPNVRNLLLPTFREASKIAKIRMSLLEDIFTEDKALKCTCNTLQRGITPLPFSCSCDESLPAYKCEKEFPPSEHTSMIRNKEYAKIPPDPNLNEKIKECVKKKFPIFDNIGYYDQDPLVMTATIEYDTSDSDQYTTITNDGDSPSTFDINMRLIETFNTKKYPFSLRDSGKKNSLDETSGAERTEWIVRRHRMNASNGRTATVYSRAPNVKVGSLSDDNCKCVNKTKKVQETPVQPRNRFDDFSEDEVDEVLLRKKNSKRCKIIRKISKRKRILKFNGRRKRKKEKSLC</sequence>
<keyword evidence="4" id="KW-1185">Reference proteome</keyword>
<feature type="region of interest" description="Disordered" evidence="2">
    <location>
        <begin position="44"/>
        <end position="79"/>
    </location>
</feature>
<dbReference type="EMBL" id="JAPXFL010000001">
    <property type="protein sequence ID" value="KAK9511782.1"/>
    <property type="molecule type" value="Genomic_DNA"/>
</dbReference>
<proteinExistence type="predicted"/>
<evidence type="ECO:0000313" key="3">
    <source>
        <dbReference type="EMBL" id="KAK9511782.1"/>
    </source>
</evidence>
<protein>
    <submittedName>
        <fullName evidence="3">Uncharacterized protein</fullName>
    </submittedName>
</protein>
<dbReference type="GO" id="GO:0032467">
    <property type="term" value="P:positive regulation of cytokinesis"/>
    <property type="evidence" value="ECO:0007669"/>
    <property type="project" value="TreeGrafter"/>
</dbReference>